<accession>A0A0E9UHM3</accession>
<organism evidence="1">
    <name type="scientific">Anguilla anguilla</name>
    <name type="common">European freshwater eel</name>
    <name type="synonym">Muraena anguilla</name>
    <dbReference type="NCBI Taxonomy" id="7936"/>
    <lineage>
        <taxon>Eukaryota</taxon>
        <taxon>Metazoa</taxon>
        <taxon>Chordata</taxon>
        <taxon>Craniata</taxon>
        <taxon>Vertebrata</taxon>
        <taxon>Euteleostomi</taxon>
        <taxon>Actinopterygii</taxon>
        <taxon>Neopterygii</taxon>
        <taxon>Teleostei</taxon>
        <taxon>Anguilliformes</taxon>
        <taxon>Anguillidae</taxon>
        <taxon>Anguilla</taxon>
    </lineage>
</organism>
<reference evidence="1" key="1">
    <citation type="submission" date="2014-11" db="EMBL/GenBank/DDBJ databases">
        <authorList>
            <person name="Amaro Gonzalez C."/>
        </authorList>
    </citation>
    <scope>NUCLEOTIDE SEQUENCE</scope>
</reference>
<reference evidence="1" key="2">
    <citation type="journal article" date="2015" name="Fish Shellfish Immunol.">
        <title>Early steps in the European eel (Anguilla anguilla)-Vibrio vulnificus interaction in the gills: Role of the RtxA13 toxin.</title>
        <authorList>
            <person name="Callol A."/>
            <person name="Pajuelo D."/>
            <person name="Ebbesson L."/>
            <person name="Teles M."/>
            <person name="MacKenzie S."/>
            <person name="Amaro C."/>
        </authorList>
    </citation>
    <scope>NUCLEOTIDE SEQUENCE</scope>
</reference>
<dbReference type="EMBL" id="GBXM01044079">
    <property type="protein sequence ID" value="JAH64498.1"/>
    <property type="molecule type" value="Transcribed_RNA"/>
</dbReference>
<sequence>MGYVISVRILAYQNSRSPAMLYREASENFIKLVF</sequence>
<proteinExistence type="predicted"/>
<name>A0A0E9UHM3_ANGAN</name>
<dbReference type="AlphaFoldDB" id="A0A0E9UHM3"/>
<protein>
    <submittedName>
        <fullName evidence="1">Uncharacterized protein</fullName>
    </submittedName>
</protein>
<evidence type="ECO:0000313" key="1">
    <source>
        <dbReference type="EMBL" id="JAH64498.1"/>
    </source>
</evidence>